<evidence type="ECO:0000313" key="3">
    <source>
        <dbReference type="Proteomes" id="UP000184512"/>
    </source>
</evidence>
<organism evidence="2 3">
    <name type="scientific">Tessaracoccus bendigoensis DSM 12906</name>
    <dbReference type="NCBI Taxonomy" id="1123357"/>
    <lineage>
        <taxon>Bacteria</taxon>
        <taxon>Bacillati</taxon>
        <taxon>Actinomycetota</taxon>
        <taxon>Actinomycetes</taxon>
        <taxon>Propionibacteriales</taxon>
        <taxon>Propionibacteriaceae</taxon>
        <taxon>Tessaracoccus</taxon>
    </lineage>
</organism>
<dbReference type="GO" id="GO:0003676">
    <property type="term" value="F:nucleic acid binding"/>
    <property type="evidence" value="ECO:0007669"/>
    <property type="project" value="InterPro"/>
</dbReference>
<dbReference type="Proteomes" id="UP000184512">
    <property type="component" value="Unassembled WGS sequence"/>
</dbReference>
<keyword evidence="3" id="KW-1185">Reference proteome</keyword>
<dbReference type="RefSeq" id="WP_073188529.1">
    <property type="nucleotide sequence ID" value="NZ_FQZG01000043.1"/>
</dbReference>
<dbReference type="InterPro" id="IPR010979">
    <property type="entry name" value="Ribosomal_uS13-like_H2TH"/>
</dbReference>
<dbReference type="Gene3D" id="1.10.8.50">
    <property type="match status" value="1"/>
</dbReference>
<evidence type="ECO:0000259" key="1">
    <source>
        <dbReference type="Pfam" id="PF22525"/>
    </source>
</evidence>
<dbReference type="AlphaFoldDB" id="A0A1M6ISY7"/>
<accession>A0A1M6ISY7</accession>
<reference evidence="2 3" key="1">
    <citation type="submission" date="2016-11" db="EMBL/GenBank/DDBJ databases">
        <authorList>
            <person name="Jaros S."/>
            <person name="Januszkiewicz K."/>
            <person name="Wedrychowicz H."/>
        </authorList>
    </citation>
    <scope>NUCLEOTIDE SEQUENCE [LARGE SCALE GENOMIC DNA]</scope>
    <source>
        <strain evidence="2 3">DSM 12906</strain>
    </source>
</reference>
<dbReference type="InterPro" id="IPR055201">
    <property type="entry name" value="IHF-like_H2TH"/>
</dbReference>
<gene>
    <name evidence="2" type="ORF">SAMN02745244_02370</name>
</gene>
<dbReference type="Pfam" id="PF22525">
    <property type="entry name" value="H2TH_5"/>
    <property type="match status" value="1"/>
</dbReference>
<protein>
    <recommendedName>
        <fullName evidence="1">Integration host factor-like helix-two turn-helix domain-containing protein</fullName>
    </recommendedName>
</protein>
<dbReference type="STRING" id="1123357.SAMN02745244_02370"/>
<dbReference type="SUPFAM" id="SSF46946">
    <property type="entry name" value="S13-like H2TH domain"/>
    <property type="match status" value="1"/>
</dbReference>
<dbReference type="InterPro" id="IPR047806">
    <property type="entry name" value="IHF_actinobact"/>
</dbReference>
<dbReference type="OrthoDB" id="3197442at2"/>
<dbReference type="NCBIfam" id="NF041260">
    <property type="entry name" value="actino_IHF"/>
    <property type="match status" value="1"/>
</dbReference>
<evidence type="ECO:0000313" key="2">
    <source>
        <dbReference type="EMBL" id="SHJ37469.1"/>
    </source>
</evidence>
<dbReference type="EMBL" id="FQZG01000043">
    <property type="protein sequence ID" value="SHJ37469.1"/>
    <property type="molecule type" value="Genomic_DNA"/>
</dbReference>
<name>A0A1M6ISY7_9ACTN</name>
<feature type="domain" description="Integration host factor-like helix-two turn-helix" evidence="1">
    <location>
        <begin position="33"/>
        <end position="102"/>
    </location>
</feature>
<sequence length="103" mass="11479">MTIPQLSSEQLGAAREAATQARRARAELKDKVKGGELSFSTALDKALEDETLSRIKVIDLLRSVPRVGVTRATEIMENLQIAPNRRIRGLGRHQVERLNEQFG</sequence>
<proteinExistence type="predicted"/>